<dbReference type="SUPFAM" id="SSF109709">
    <property type="entry name" value="KorB DNA-binding domain-like"/>
    <property type="match status" value="1"/>
</dbReference>
<evidence type="ECO:0000313" key="1">
    <source>
        <dbReference type="EMBL" id="NYJ21736.1"/>
    </source>
</evidence>
<gene>
    <name evidence="1" type="ORF">HNR13_000023</name>
</gene>
<proteinExistence type="predicted"/>
<dbReference type="AlphaFoldDB" id="A0A853CLQ5"/>
<name>A0A853CLQ5_9MICO</name>
<evidence type="ECO:0000313" key="2">
    <source>
        <dbReference type="Proteomes" id="UP000578352"/>
    </source>
</evidence>
<reference evidence="1 2" key="1">
    <citation type="submission" date="2020-07" db="EMBL/GenBank/DDBJ databases">
        <title>Sequencing the genomes of 1000 actinobacteria strains.</title>
        <authorList>
            <person name="Klenk H.-P."/>
        </authorList>
    </citation>
    <scope>NUCLEOTIDE SEQUENCE [LARGE SCALE GENOMIC DNA]</scope>
    <source>
        <strain evidence="1 2">DSM 15165</strain>
    </source>
</reference>
<protein>
    <submittedName>
        <fullName evidence="1">ParB family chromosome partitioning protein</fullName>
    </submittedName>
</protein>
<organism evidence="1 2">
    <name type="scientific">Leifsonia shinshuensis</name>
    <dbReference type="NCBI Taxonomy" id="150026"/>
    <lineage>
        <taxon>Bacteria</taxon>
        <taxon>Bacillati</taxon>
        <taxon>Actinomycetota</taxon>
        <taxon>Actinomycetes</taxon>
        <taxon>Micrococcales</taxon>
        <taxon>Microbacteriaceae</taxon>
        <taxon>Leifsonia</taxon>
    </lineage>
</organism>
<comment type="caution">
    <text evidence="1">The sequence shown here is derived from an EMBL/GenBank/DDBJ whole genome shotgun (WGS) entry which is preliminary data.</text>
</comment>
<dbReference type="Proteomes" id="UP000578352">
    <property type="component" value="Unassembled WGS sequence"/>
</dbReference>
<dbReference type="EMBL" id="JACCFL010000001">
    <property type="protein sequence ID" value="NYJ21736.1"/>
    <property type="molecule type" value="Genomic_DNA"/>
</dbReference>
<accession>A0A853CLQ5</accession>
<dbReference type="Gene3D" id="1.10.10.2830">
    <property type="match status" value="1"/>
</dbReference>
<dbReference type="RefSeq" id="WP_179603906.1">
    <property type="nucleotide sequence ID" value="NZ_BAABEH010000001.1"/>
</dbReference>
<sequence>MEADEVTAERIVQQMVENDQREALTDGDRAAAFQQLAFEGLSVTAIARRTGTKQKEVKTALAVVENQVAASAIQEHQLTLDQAVVLIEFDGDDEIRNDLIQVATTDPAQFAHAAQRARDDKARAKTKADAEADLAGRGYLILDANPGYYDTEYTRISELLTADDQRVTVEHIENLDGRAAFVRVYADGDATISYFLRDARAAGFHTYGGTPSKSGPMTDEEKAQRRILIANNKAWASAEIVRREWLATLLSRKALPKDAAVVIAKGLTVHRQAISTATREGNELAHQLLGLEPSGYFENDKLVALLEQTPAKAQHVALAVVLGACESVTSKQTWRYPSPTDKDYFTQLAAWGYNLSDVEQIATVGEAVQTAEEAGAVSSDPGVSD</sequence>